<dbReference type="RefSeq" id="XP_013762607.1">
    <property type="nucleotide sequence ID" value="XM_013907153.1"/>
</dbReference>
<feature type="non-terminal residue" evidence="1">
    <location>
        <position position="1"/>
    </location>
</feature>
<dbReference type="AlphaFoldDB" id="A0A0L0DEZ3"/>
<dbReference type="Proteomes" id="UP000054408">
    <property type="component" value="Unassembled WGS sequence"/>
</dbReference>
<evidence type="ECO:0000313" key="2">
    <source>
        <dbReference type="Proteomes" id="UP000054408"/>
    </source>
</evidence>
<dbReference type="GeneID" id="25569543"/>
<dbReference type="EMBL" id="GL349435">
    <property type="protein sequence ID" value="KNC50711.1"/>
    <property type="molecule type" value="Genomic_DNA"/>
</dbReference>
<accession>A0A0L0DEZ3</accession>
<protein>
    <submittedName>
        <fullName evidence="1">Uncharacterized protein</fullName>
    </submittedName>
</protein>
<name>A0A0L0DEZ3_THETB</name>
<evidence type="ECO:0000313" key="1">
    <source>
        <dbReference type="EMBL" id="KNC50711.1"/>
    </source>
</evidence>
<reference evidence="1 2" key="1">
    <citation type="submission" date="2010-05" db="EMBL/GenBank/DDBJ databases">
        <title>The Genome Sequence of Thecamonas trahens ATCC 50062.</title>
        <authorList>
            <consortium name="The Broad Institute Genome Sequencing Platform"/>
            <person name="Russ C."/>
            <person name="Cuomo C."/>
            <person name="Shea T."/>
            <person name="Young S.K."/>
            <person name="Zeng Q."/>
            <person name="Koehrsen M."/>
            <person name="Haas B."/>
            <person name="Borodovsky M."/>
            <person name="Guigo R."/>
            <person name="Alvarado L."/>
            <person name="Berlin A."/>
            <person name="Bochicchio J."/>
            <person name="Borenstein D."/>
            <person name="Chapman S."/>
            <person name="Chen Z."/>
            <person name="Freedman E."/>
            <person name="Gellesch M."/>
            <person name="Goldberg J."/>
            <person name="Griggs A."/>
            <person name="Gujja S."/>
            <person name="Heilman E."/>
            <person name="Heiman D."/>
            <person name="Hepburn T."/>
            <person name="Howarth C."/>
            <person name="Jen D."/>
            <person name="Larson L."/>
            <person name="Mehta T."/>
            <person name="Park D."/>
            <person name="Pearson M."/>
            <person name="Roberts A."/>
            <person name="Saif S."/>
            <person name="Shenoy N."/>
            <person name="Sisk P."/>
            <person name="Stolte C."/>
            <person name="Sykes S."/>
            <person name="Thomson T."/>
            <person name="Walk T."/>
            <person name="White J."/>
            <person name="Yandava C."/>
            <person name="Burger G."/>
            <person name="Gray M.W."/>
            <person name="Holland P.W.H."/>
            <person name="King N."/>
            <person name="Lang F.B.F."/>
            <person name="Roger A.J."/>
            <person name="Ruiz-Trillo I."/>
            <person name="Lander E."/>
            <person name="Nusbaum C."/>
        </authorList>
    </citation>
    <scope>NUCLEOTIDE SEQUENCE [LARGE SCALE GENOMIC DNA]</scope>
    <source>
        <strain evidence="1 2">ATCC 50062</strain>
    </source>
</reference>
<proteinExistence type="predicted"/>
<sequence length="105" mass="11112">GQPAHGRPSMTCLLSRLSSSRLYQDSGLLAGALHGAVALDAVPETHYCREMWKATRGIGRFDGDGSQWCTAALSALVGIPLDTRLEVQLDPSPKASLSPPTTPPK</sequence>
<organism evidence="1 2">
    <name type="scientific">Thecamonas trahens ATCC 50062</name>
    <dbReference type="NCBI Taxonomy" id="461836"/>
    <lineage>
        <taxon>Eukaryota</taxon>
        <taxon>Apusozoa</taxon>
        <taxon>Apusomonadida</taxon>
        <taxon>Apusomonadidae</taxon>
        <taxon>Thecamonas</taxon>
    </lineage>
</organism>
<keyword evidence="2" id="KW-1185">Reference proteome</keyword>
<gene>
    <name evidence="1" type="ORF">AMSG_11628</name>
</gene>